<feature type="transmembrane region" description="Helical" evidence="1">
    <location>
        <begin position="80"/>
        <end position="101"/>
    </location>
</feature>
<keyword evidence="1" id="KW-1133">Transmembrane helix</keyword>
<name>A0A0D2HGU6_9EURO</name>
<dbReference type="AlphaFoldDB" id="A0A0D2HGU6"/>
<organism evidence="2 3">
    <name type="scientific">Fonsecaea multimorphosa CBS 102226</name>
    <dbReference type="NCBI Taxonomy" id="1442371"/>
    <lineage>
        <taxon>Eukaryota</taxon>
        <taxon>Fungi</taxon>
        <taxon>Dikarya</taxon>
        <taxon>Ascomycota</taxon>
        <taxon>Pezizomycotina</taxon>
        <taxon>Eurotiomycetes</taxon>
        <taxon>Chaetothyriomycetidae</taxon>
        <taxon>Chaetothyriales</taxon>
        <taxon>Herpotrichiellaceae</taxon>
        <taxon>Fonsecaea</taxon>
    </lineage>
</organism>
<reference evidence="2 3" key="1">
    <citation type="submission" date="2015-01" db="EMBL/GenBank/DDBJ databases">
        <title>The Genome Sequence of Fonsecaea multimorphosa CBS 102226.</title>
        <authorList>
            <consortium name="The Broad Institute Genomics Platform"/>
            <person name="Cuomo C."/>
            <person name="de Hoog S."/>
            <person name="Gorbushina A."/>
            <person name="Stielow B."/>
            <person name="Teixiera M."/>
            <person name="Abouelleil A."/>
            <person name="Chapman S.B."/>
            <person name="Priest M."/>
            <person name="Young S.K."/>
            <person name="Wortman J."/>
            <person name="Nusbaum C."/>
            <person name="Birren B."/>
        </authorList>
    </citation>
    <scope>NUCLEOTIDE SEQUENCE [LARGE SCALE GENOMIC DNA]</scope>
    <source>
        <strain evidence="2 3">CBS 102226</strain>
    </source>
</reference>
<dbReference type="STRING" id="1442371.A0A0D2HGU6"/>
<proteinExistence type="predicted"/>
<keyword evidence="1" id="KW-0812">Transmembrane</keyword>
<keyword evidence="1" id="KW-0472">Membrane</keyword>
<keyword evidence="3" id="KW-1185">Reference proteome</keyword>
<dbReference type="OrthoDB" id="5407715at2759"/>
<dbReference type="RefSeq" id="XP_016635268.1">
    <property type="nucleotide sequence ID" value="XM_016773211.1"/>
</dbReference>
<evidence type="ECO:0000256" key="1">
    <source>
        <dbReference type="SAM" id="Phobius"/>
    </source>
</evidence>
<dbReference type="GeneID" id="27708444"/>
<dbReference type="Gene3D" id="3.90.180.10">
    <property type="entry name" value="Medium-chain alcohol dehydrogenases, catalytic domain"/>
    <property type="match status" value="1"/>
</dbReference>
<evidence type="ECO:0000313" key="2">
    <source>
        <dbReference type="EMBL" id="KIY01146.1"/>
    </source>
</evidence>
<protein>
    <recommendedName>
        <fullName evidence="4">Alcohol dehydrogenase-like C-terminal domain-containing protein</fullName>
    </recommendedName>
</protein>
<gene>
    <name evidence="2" type="ORF">Z520_02698</name>
</gene>
<sequence length="114" mass="12082">MCAIHDGGTAGSRKLSKDVWRNGTFAEDAHFPLENLIPLNEDRLCKQLWYSAADLAYLSQLLVPYGGFRDIGLEPGETVIVYPATGAFGGAGVAVAVAMGARVIAMGRHAECGD</sequence>
<dbReference type="VEuPathDB" id="FungiDB:Z520_02698"/>
<dbReference type="SUPFAM" id="SSF51735">
    <property type="entry name" value="NAD(P)-binding Rossmann-fold domains"/>
    <property type="match status" value="1"/>
</dbReference>
<evidence type="ECO:0000313" key="3">
    <source>
        <dbReference type="Proteomes" id="UP000053411"/>
    </source>
</evidence>
<dbReference type="InterPro" id="IPR036291">
    <property type="entry name" value="NAD(P)-bd_dom_sf"/>
</dbReference>
<dbReference type="EMBL" id="KN848065">
    <property type="protein sequence ID" value="KIY01146.1"/>
    <property type="molecule type" value="Genomic_DNA"/>
</dbReference>
<accession>A0A0D2HGU6</accession>
<dbReference type="Gene3D" id="3.40.50.720">
    <property type="entry name" value="NAD(P)-binding Rossmann-like Domain"/>
    <property type="match status" value="1"/>
</dbReference>
<evidence type="ECO:0008006" key="4">
    <source>
        <dbReference type="Google" id="ProtNLM"/>
    </source>
</evidence>
<dbReference type="Proteomes" id="UP000053411">
    <property type="component" value="Unassembled WGS sequence"/>
</dbReference>